<comment type="subcellular location">
    <subcellularLocation>
        <location evidence="1 8">Cell outer membrane</location>
        <topology evidence="1 8">Multi-pass membrane protein</topology>
    </subcellularLocation>
</comment>
<dbReference type="InterPro" id="IPR012910">
    <property type="entry name" value="Plug_dom"/>
</dbReference>
<dbReference type="Pfam" id="PF11741">
    <property type="entry name" value="AMIN"/>
    <property type="match status" value="1"/>
</dbReference>
<dbReference type="CDD" id="cd01347">
    <property type="entry name" value="ligand_gated_channel"/>
    <property type="match status" value="1"/>
</dbReference>
<evidence type="ECO:0000256" key="9">
    <source>
        <dbReference type="RuleBase" id="RU003357"/>
    </source>
</evidence>
<dbReference type="GO" id="GO:0009279">
    <property type="term" value="C:cell outer membrane"/>
    <property type="evidence" value="ECO:0007669"/>
    <property type="project" value="UniProtKB-SubCell"/>
</dbReference>
<sequence>MKLQLLAIAGWSVVSILATPQFVRASEKIDPNPRQPAQSVMEWMAQIEAATVQVNAVKLERSENELDIILETVEGEPLQIGAIRAERDRLIAEIPNAILALPEGQSFQAENPTADIALVQVIQESNQIRVFVIGKNALPQTLVTLRTGQQSYALNEEEESEEEEVVVTATRTEEGVQNVPRSVTVVTREQIQAQSNVNRDLTSILGTLVPGLGASSEAQQSFTQTLRGRPPLVLIDGVPISSNIDNDTSVANLRRIDIASIDRVEVVRGPSAIYGDGAAGGVINIITRRAGQNQIVSTAEIGVRSVGNLRSGSFGNLLQYGFSGQQGNVDFAASITRDSFGTPFDAEGDRPPIFADSEANSTSVNLFGKLGVQLDPQQRFQITANYFNDAQSQNGDYDLTVGAIPGIQKARFLDRPVEFIDSSDPFNRGTLFQFDYRHDRVLNSKLQAQVYYRETKTAASLFDNRVFDVDSPLVLGRSVVTSERFGGRLQLETPLASNLSLLWGADYSSEDSEGNYDVFDVDEFDSSGGRRARRIGSAIRIAPFTIKNLGFFSQLQWDVSEKLSLSGGVRYDNFNVSVVDNWIDGETGFAAQGGDKTLSDVVFNAGIVYKLTPQVSLFTNFAQGFSLPNLSRILQQPAAGFNFAEDVTLSAPQKVDSYELGIRGRWRNVQASLAGFYSYSSLGTTVEFTDIGDEFRVIRSPQRNYGVELAVDWQPSDRWKLGGTLTWSEGEREDPETQEFLAITGYEVSPLKLSAYLENETLPGWNNRLQAVYIGRRNRAFNAGIDPVGIESYLVVDLISSLKLGNGTLSLGVKNLLNNQYLNIGNQLSAGFDDSFGAASRGRVYTLTYRWSW</sequence>
<feature type="domain" description="AMIN" evidence="12">
    <location>
        <begin position="57"/>
        <end position="144"/>
    </location>
</feature>
<evidence type="ECO:0000259" key="12">
    <source>
        <dbReference type="Pfam" id="PF11741"/>
    </source>
</evidence>
<dbReference type="InterPro" id="IPR036942">
    <property type="entry name" value="Beta-barrel_TonB_sf"/>
</dbReference>
<protein>
    <submittedName>
        <fullName evidence="13">Ferric aerobactin receptor</fullName>
    </submittedName>
</protein>
<accession>A0A1Z4JD03</accession>
<evidence type="ECO:0000256" key="4">
    <source>
        <dbReference type="ARBA" id="ARBA00022692"/>
    </source>
</evidence>
<dbReference type="EMBL" id="AP018203">
    <property type="protein sequence ID" value="BAY54642.1"/>
    <property type="molecule type" value="Genomic_DNA"/>
</dbReference>
<evidence type="ECO:0000256" key="6">
    <source>
        <dbReference type="ARBA" id="ARBA00023136"/>
    </source>
</evidence>
<dbReference type="Pfam" id="PF07715">
    <property type="entry name" value="Plug"/>
    <property type="match status" value="1"/>
</dbReference>
<keyword evidence="4 8" id="KW-0812">Transmembrane</keyword>
<evidence type="ECO:0000313" key="14">
    <source>
        <dbReference type="Proteomes" id="UP000217895"/>
    </source>
</evidence>
<keyword evidence="2 8" id="KW-0813">Transport</keyword>
<evidence type="ECO:0000259" key="11">
    <source>
        <dbReference type="Pfam" id="PF07715"/>
    </source>
</evidence>
<keyword evidence="13" id="KW-0675">Receptor</keyword>
<evidence type="ECO:0000256" key="1">
    <source>
        <dbReference type="ARBA" id="ARBA00004571"/>
    </source>
</evidence>
<evidence type="ECO:0000256" key="5">
    <source>
        <dbReference type="ARBA" id="ARBA00023077"/>
    </source>
</evidence>
<dbReference type="PANTHER" id="PTHR30069:SF42">
    <property type="entry name" value="FERRIC AEROBACTIN RECEPTOR"/>
    <property type="match status" value="1"/>
</dbReference>
<evidence type="ECO:0000256" key="3">
    <source>
        <dbReference type="ARBA" id="ARBA00022452"/>
    </source>
</evidence>
<organism evidence="13 14">
    <name type="scientific">Leptolyngbya boryana NIES-2135</name>
    <dbReference type="NCBI Taxonomy" id="1973484"/>
    <lineage>
        <taxon>Bacteria</taxon>
        <taxon>Bacillati</taxon>
        <taxon>Cyanobacteriota</taxon>
        <taxon>Cyanophyceae</taxon>
        <taxon>Leptolyngbyales</taxon>
        <taxon>Leptolyngbyaceae</taxon>
        <taxon>Leptolyngbya group</taxon>
        <taxon>Leptolyngbya</taxon>
    </lineage>
</organism>
<feature type="domain" description="TonB-dependent receptor-like beta-barrel" evidence="10">
    <location>
        <begin position="375"/>
        <end position="816"/>
    </location>
</feature>
<comment type="similarity">
    <text evidence="8 9">Belongs to the TonB-dependent receptor family.</text>
</comment>
<dbReference type="Proteomes" id="UP000217895">
    <property type="component" value="Chromosome"/>
</dbReference>
<feature type="domain" description="TonB-dependent receptor plug" evidence="11">
    <location>
        <begin position="177"/>
        <end position="282"/>
    </location>
</feature>
<evidence type="ECO:0000259" key="10">
    <source>
        <dbReference type="Pfam" id="PF00593"/>
    </source>
</evidence>
<dbReference type="GO" id="GO:0044718">
    <property type="term" value="P:siderophore transmembrane transport"/>
    <property type="evidence" value="ECO:0007669"/>
    <property type="project" value="TreeGrafter"/>
</dbReference>
<dbReference type="GO" id="GO:0015344">
    <property type="term" value="F:siderophore uptake transmembrane transporter activity"/>
    <property type="evidence" value="ECO:0007669"/>
    <property type="project" value="TreeGrafter"/>
</dbReference>
<dbReference type="AlphaFoldDB" id="A0A1Z4JD03"/>
<keyword evidence="3 8" id="KW-1134">Transmembrane beta strand</keyword>
<gene>
    <name evidence="13" type="ORF">NIES2135_14600</name>
</gene>
<evidence type="ECO:0000313" key="13">
    <source>
        <dbReference type="EMBL" id="BAY54642.1"/>
    </source>
</evidence>
<dbReference type="InterPro" id="IPR037066">
    <property type="entry name" value="Plug_dom_sf"/>
</dbReference>
<dbReference type="Gene3D" id="2.170.130.10">
    <property type="entry name" value="TonB-dependent receptor, plug domain"/>
    <property type="match status" value="1"/>
</dbReference>
<dbReference type="SUPFAM" id="SSF56935">
    <property type="entry name" value="Porins"/>
    <property type="match status" value="1"/>
</dbReference>
<dbReference type="Pfam" id="PF00593">
    <property type="entry name" value="TonB_dep_Rec_b-barrel"/>
    <property type="match status" value="1"/>
</dbReference>
<keyword evidence="5 9" id="KW-0798">TonB box</keyword>
<name>A0A1Z4JD03_LEPBY</name>
<dbReference type="Gene3D" id="2.40.170.20">
    <property type="entry name" value="TonB-dependent receptor, beta-barrel domain"/>
    <property type="match status" value="1"/>
</dbReference>
<dbReference type="InterPro" id="IPR000531">
    <property type="entry name" value="Beta-barrel_TonB"/>
</dbReference>
<keyword evidence="7 8" id="KW-0998">Cell outer membrane</keyword>
<evidence type="ECO:0000256" key="2">
    <source>
        <dbReference type="ARBA" id="ARBA00022448"/>
    </source>
</evidence>
<keyword evidence="6 8" id="KW-0472">Membrane</keyword>
<dbReference type="InterPro" id="IPR021731">
    <property type="entry name" value="AMIN_dom"/>
</dbReference>
<dbReference type="PROSITE" id="PS52016">
    <property type="entry name" value="TONB_DEPENDENT_REC_3"/>
    <property type="match status" value="1"/>
</dbReference>
<reference evidence="13 14" key="1">
    <citation type="submission" date="2017-06" db="EMBL/GenBank/DDBJ databases">
        <title>Genome sequencing of cyanobaciteial culture collection at National Institute for Environmental Studies (NIES).</title>
        <authorList>
            <person name="Hirose Y."/>
            <person name="Shimura Y."/>
            <person name="Fujisawa T."/>
            <person name="Nakamura Y."/>
            <person name="Kawachi M."/>
        </authorList>
    </citation>
    <scope>NUCLEOTIDE SEQUENCE [LARGE SCALE GENOMIC DNA]</scope>
    <source>
        <strain evidence="13 14">NIES-2135</strain>
    </source>
</reference>
<dbReference type="InterPro" id="IPR039426">
    <property type="entry name" value="TonB-dep_rcpt-like"/>
</dbReference>
<dbReference type="PANTHER" id="PTHR30069">
    <property type="entry name" value="TONB-DEPENDENT OUTER MEMBRANE RECEPTOR"/>
    <property type="match status" value="1"/>
</dbReference>
<evidence type="ECO:0000256" key="8">
    <source>
        <dbReference type="PROSITE-ProRule" id="PRU01360"/>
    </source>
</evidence>
<evidence type="ECO:0000256" key="7">
    <source>
        <dbReference type="ARBA" id="ARBA00023237"/>
    </source>
</evidence>
<keyword evidence="14" id="KW-1185">Reference proteome</keyword>
<proteinExistence type="inferred from homology"/>